<accession>A0A5M6D4Z5</accession>
<dbReference type="RefSeq" id="WP_150076975.1">
    <property type="nucleotide sequence ID" value="NZ_VWOX01000007.1"/>
</dbReference>
<evidence type="ECO:0000313" key="4">
    <source>
        <dbReference type="Proteomes" id="UP000324479"/>
    </source>
</evidence>
<proteinExistence type="predicted"/>
<comment type="caution">
    <text evidence="3">The sequence shown here is derived from an EMBL/GenBank/DDBJ whole genome shotgun (WGS) entry which is preliminary data.</text>
</comment>
<dbReference type="AlphaFoldDB" id="A0A5M6D4Z5"/>
<keyword evidence="2" id="KW-0732">Signal</keyword>
<feature type="region of interest" description="Disordered" evidence="1">
    <location>
        <begin position="34"/>
        <end position="53"/>
    </location>
</feature>
<feature type="signal peptide" evidence="2">
    <location>
        <begin position="1"/>
        <end position="31"/>
    </location>
</feature>
<protein>
    <recommendedName>
        <fullName evidence="5">Secreted protein</fullName>
    </recommendedName>
</protein>
<evidence type="ECO:0000256" key="1">
    <source>
        <dbReference type="SAM" id="MobiDB-lite"/>
    </source>
</evidence>
<keyword evidence="4" id="KW-1185">Reference proteome</keyword>
<sequence length="345" mass="39036">MITTRIGFHAAIRTGSLVGLLLATASFPAAAQEPAADPAAAKDPSTQQQTEFAPGVVTVIPGDADPEETFDGPLTLQGFLDAHPELEWNADTFPDGSPHYDPRSRTLVEMAKQVVLRREIYCLEFSFKPLRQMYVDVPVGNGQTQRKLVWYMVYRVRYRGGDLRPAADEIGGSKLYQRLESVSYDSRRFFPLATLKDQVSGQEYLDRILPNAKEKIAVREQISAPLFNSVEISRQRIPRSTDDNAPGVWGVLTWMDVDPNIDYLSVYVSGLTNAFEQDGEGPDAPYRRKALQLNFYRPGDAMAQTEDLIRFGIPAFEDQQEQDYVLDQYNLEERLDYLWVFRPLK</sequence>
<gene>
    <name evidence="3" type="ORF">FYK55_13540</name>
</gene>
<evidence type="ECO:0000313" key="3">
    <source>
        <dbReference type="EMBL" id="KAA5542561.1"/>
    </source>
</evidence>
<organism evidence="3 4">
    <name type="scientific">Roseiconus nitratireducens</name>
    <dbReference type="NCBI Taxonomy" id="2605748"/>
    <lineage>
        <taxon>Bacteria</taxon>
        <taxon>Pseudomonadati</taxon>
        <taxon>Planctomycetota</taxon>
        <taxon>Planctomycetia</taxon>
        <taxon>Pirellulales</taxon>
        <taxon>Pirellulaceae</taxon>
        <taxon>Roseiconus</taxon>
    </lineage>
</organism>
<evidence type="ECO:0000256" key="2">
    <source>
        <dbReference type="SAM" id="SignalP"/>
    </source>
</evidence>
<name>A0A5M6D4Z5_9BACT</name>
<reference evidence="3 4" key="1">
    <citation type="submission" date="2019-08" db="EMBL/GenBank/DDBJ databases">
        <authorList>
            <person name="Dhanesh K."/>
            <person name="Kumar G."/>
            <person name="Sasikala C."/>
            <person name="Venkata Ramana C."/>
        </authorList>
    </citation>
    <scope>NUCLEOTIDE SEQUENCE [LARGE SCALE GENOMIC DNA]</scope>
    <source>
        <strain evidence="3 4">JC645</strain>
    </source>
</reference>
<feature type="chain" id="PRO_5024393525" description="Secreted protein" evidence="2">
    <location>
        <begin position="32"/>
        <end position="345"/>
    </location>
</feature>
<dbReference type="EMBL" id="VWOX01000007">
    <property type="protein sequence ID" value="KAA5542561.1"/>
    <property type="molecule type" value="Genomic_DNA"/>
</dbReference>
<dbReference type="Proteomes" id="UP000324479">
    <property type="component" value="Unassembled WGS sequence"/>
</dbReference>
<evidence type="ECO:0008006" key="5">
    <source>
        <dbReference type="Google" id="ProtNLM"/>
    </source>
</evidence>